<dbReference type="SUPFAM" id="SSF48317">
    <property type="entry name" value="Acid phosphatase/Vanadium-dependent haloperoxidase"/>
    <property type="match status" value="1"/>
</dbReference>
<feature type="transmembrane region" description="Helical" evidence="1">
    <location>
        <begin position="222"/>
        <end position="246"/>
    </location>
</feature>
<dbReference type="SMART" id="SM00014">
    <property type="entry name" value="acidPPc"/>
    <property type="match status" value="1"/>
</dbReference>
<dbReference type="Proteomes" id="UP001595898">
    <property type="component" value="Unassembled WGS sequence"/>
</dbReference>
<feature type="transmembrane region" description="Helical" evidence="1">
    <location>
        <begin position="118"/>
        <end position="139"/>
    </location>
</feature>
<feature type="domain" description="Phosphatidic acid phosphatase type 2/haloperoxidase" evidence="2">
    <location>
        <begin position="50"/>
        <end position="160"/>
    </location>
</feature>
<dbReference type="InterPro" id="IPR036938">
    <property type="entry name" value="PAP2/HPO_sf"/>
</dbReference>
<dbReference type="Pfam" id="PF01569">
    <property type="entry name" value="PAP2"/>
    <property type="match status" value="1"/>
</dbReference>
<feature type="transmembrane region" description="Helical" evidence="1">
    <location>
        <begin position="192"/>
        <end position="210"/>
    </location>
</feature>
<reference evidence="3 4" key="1">
    <citation type="journal article" date="2019" name="Int. J. Syst. Evol. Microbiol.">
        <title>The Global Catalogue of Microorganisms (GCM) 10K type strain sequencing project: providing services to taxonomists for standard genome sequencing and annotation.</title>
        <authorList>
            <consortium name="The Broad Institute Genomics Platform"/>
            <consortium name="The Broad Institute Genome Sequencing Center for Infectious Disease"/>
            <person name="Wu L."/>
            <person name="Ma J."/>
        </authorList>
    </citation>
    <scope>NUCLEOTIDE SEQUENCE [LARGE SCALE GENOMIC DNA]</scope>
    <source>
        <strain evidence="3 4">WLHS5</strain>
    </source>
</reference>
<feature type="transmembrane region" description="Helical" evidence="1">
    <location>
        <begin position="21"/>
        <end position="44"/>
    </location>
</feature>
<feature type="transmembrane region" description="Helical" evidence="1">
    <location>
        <begin position="145"/>
        <end position="163"/>
    </location>
</feature>
<dbReference type="Gene3D" id="1.20.144.10">
    <property type="entry name" value="Phosphatidic acid phosphatase type 2/haloperoxidase"/>
    <property type="match status" value="1"/>
</dbReference>
<dbReference type="PANTHER" id="PTHR14969">
    <property type="entry name" value="SPHINGOSINE-1-PHOSPHATE PHOSPHOHYDROLASE"/>
    <property type="match status" value="1"/>
</dbReference>
<evidence type="ECO:0000313" key="3">
    <source>
        <dbReference type="EMBL" id="MFC4543370.1"/>
    </source>
</evidence>
<organism evidence="3 4">
    <name type="scientific">Halosolutus amylolyticus</name>
    <dbReference type="NCBI Taxonomy" id="2932267"/>
    <lineage>
        <taxon>Archaea</taxon>
        <taxon>Methanobacteriati</taxon>
        <taxon>Methanobacteriota</taxon>
        <taxon>Stenosarchaea group</taxon>
        <taxon>Halobacteria</taxon>
        <taxon>Halobacteriales</taxon>
        <taxon>Natrialbaceae</taxon>
        <taxon>Halosolutus</taxon>
    </lineage>
</organism>
<keyword evidence="4" id="KW-1185">Reference proteome</keyword>
<gene>
    <name evidence="3" type="ORF">ACFO5R_15680</name>
</gene>
<evidence type="ECO:0000259" key="2">
    <source>
        <dbReference type="SMART" id="SM00014"/>
    </source>
</evidence>
<name>A0ABD5PS44_9EURY</name>
<feature type="transmembrane region" description="Helical" evidence="1">
    <location>
        <begin position="51"/>
        <end position="71"/>
    </location>
</feature>
<protein>
    <submittedName>
        <fullName evidence="3">Phosphatase PAP2 family protein</fullName>
    </submittedName>
</protein>
<accession>A0ABD5PS44</accession>
<comment type="caution">
    <text evidence="3">The sequence shown here is derived from an EMBL/GenBank/DDBJ whole genome shotgun (WGS) entry which is preliminary data.</text>
</comment>
<keyword evidence="1" id="KW-0472">Membrane</keyword>
<dbReference type="RefSeq" id="WP_250139954.1">
    <property type="nucleotide sequence ID" value="NZ_JALIQP010000002.1"/>
</dbReference>
<dbReference type="InterPro" id="IPR000326">
    <property type="entry name" value="PAP2/HPO"/>
</dbReference>
<feature type="transmembrane region" description="Helical" evidence="1">
    <location>
        <begin position="252"/>
        <end position="277"/>
    </location>
</feature>
<feature type="transmembrane region" description="Helical" evidence="1">
    <location>
        <begin position="170"/>
        <end position="186"/>
    </location>
</feature>
<evidence type="ECO:0000256" key="1">
    <source>
        <dbReference type="SAM" id="Phobius"/>
    </source>
</evidence>
<sequence>MRLEEASAAIREAFPEAWVDLAVAITEFGGAAVLMIVLAVLYWLTRRREAALVVSYAVAGVGFILVLKTLIGLPRPPEDVYLIAYDGDPYGFPSGHAFAASLVYGGLLLAFDRYRDPVAIAATGVVIALVSLSRVVLGLHYLGDVIVGALVGLGFLLAVHAVVDGEPRRGFALGAVLGVPAVLVTGGDPDALVALGGSLGGVLASTRLGSLPDLRSRLEGGVLVAVGGTAIGAGVALESIVGSLLSNLLAPAAIVAVNAALFVAILLAPAAVGRLAIGPLDASR</sequence>
<dbReference type="AlphaFoldDB" id="A0ABD5PS44"/>
<keyword evidence="1" id="KW-1133">Transmembrane helix</keyword>
<dbReference type="EMBL" id="JBHSFA010000007">
    <property type="protein sequence ID" value="MFC4543370.1"/>
    <property type="molecule type" value="Genomic_DNA"/>
</dbReference>
<keyword evidence="1" id="KW-0812">Transmembrane</keyword>
<proteinExistence type="predicted"/>
<dbReference type="PANTHER" id="PTHR14969:SF13">
    <property type="entry name" value="AT30094P"/>
    <property type="match status" value="1"/>
</dbReference>
<feature type="transmembrane region" description="Helical" evidence="1">
    <location>
        <begin position="91"/>
        <end position="111"/>
    </location>
</feature>
<evidence type="ECO:0000313" key="4">
    <source>
        <dbReference type="Proteomes" id="UP001595898"/>
    </source>
</evidence>